<dbReference type="SUPFAM" id="SSF53098">
    <property type="entry name" value="Ribonuclease H-like"/>
    <property type="match status" value="1"/>
</dbReference>
<sequence length="195" mass="22442">MHDKWLEEKGIKQKNFVVVTWGDWDCRTMLESECKFINIRKPAYFNSFFFLSNLIGLNTPDQRMLLPHPVFLYNPSLNCGLKDAIELAGLTWVGRPHCGLDDARNTAHLLVYLMHSKTLFITYSLTSQTMGFQVKYNESSCDFMVDRNHHTIKPEELTGSHVQIDPFVDHSGKETLTYSNCEVLSRKSVHKPGQT</sequence>
<dbReference type="GO" id="GO:0003676">
    <property type="term" value="F:nucleic acid binding"/>
    <property type="evidence" value="ECO:0007669"/>
    <property type="project" value="InterPro"/>
</dbReference>
<reference evidence="1 2" key="1">
    <citation type="submission" date="2023-10" db="EMBL/GenBank/DDBJ databases">
        <title>Chromosome-scale genome assembly provides insights into flower coloration mechanisms of Canna indica.</title>
        <authorList>
            <person name="Li C."/>
        </authorList>
    </citation>
    <scope>NUCLEOTIDE SEQUENCE [LARGE SCALE GENOMIC DNA]</scope>
    <source>
        <tissue evidence="1">Flower</tissue>
    </source>
</reference>
<dbReference type="InterPro" id="IPR051274">
    <property type="entry name" value="3-5_Exoribonuclease"/>
</dbReference>
<evidence type="ECO:0000313" key="2">
    <source>
        <dbReference type="Proteomes" id="UP001327560"/>
    </source>
</evidence>
<dbReference type="PANTHER" id="PTHR23044:SF61">
    <property type="entry name" value="3'-5' EXORIBONUCLEASE 1-RELATED"/>
    <property type="match status" value="1"/>
</dbReference>
<accession>A0AAQ3QM37</accession>
<dbReference type="Gene3D" id="3.30.420.10">
    <property type="entry name" value="Ribonuclease H-like superfamily/Ribonuclease H"/>
    <property type="match status" value="1"/>
</dbReference>
<dbReference type="Proteomes" id="UP001327560">
    <property type="component" value="Chromosome 8"/>
</dbReference>
<proteinExistence type="predicted"/>
<keyword evidence="2" id="KW-1185">Reference proteome</keyword>
<protein>
    <submittedName>
        <fullName evidence="1">ERI1 exoribonuclease 2-like</fullName>
    </submittedName>
</protein>
<dbReference type="EMBL" id="CP136897">
    <property type="protein sequence ID" value="WOL16379.1"/>
    <property type="molecule type" value="Genomic_DNA"/>
</dbReference>
<evidence type="ECO:0000313" key="1">
    <source>
        <dbReference type="EMBL" id="WOL16379.1"/>
    </source>
</evidence>
<dbReference type="InterPro" id="IPR036397">
    <property type="entry name" value="RNaseH_sf"/>
</dbReference>
<gene>
    <name evidence="1" type="ORF">Cni_G25166</name>
</gene>
<dbReference type="PANTHER" id="PTHR23044">
    <property type="entry name" value="3'-5' EXONUCLEASE ERI1-RELATED"/>
    <property type="match status" value="1"/>
</dbReference>
<dbReference type="AlphaFoldDB" id="A0AAQ3QM37"/>
<organism evidence="1 2">
    <name type="scientific">Canna indica</name>
    <name type="common">Indian-shot</name>
    <dbReference type="NCBI Taxonomy" id="4628"/>
    <lineage>
        <taxon>Eukaryota</taxon>
        <taxon>Viridiplantae</taxon>
        <taxon>Streptophyta</taxon>
        <taxon>Embryophyta</taxon>
        <taxon>Tracheophyta</taxon>
        <taxon>Spermatophyta</taxon>
        <taxon>Magnoliopsida</taxon>
        <taxon>Liliopsida</taxon>
        <taxon>Zingiberales</taxon>
        <taxon>Cannaceae</taxon>
        <taxon>Canna</taxon>
    </lineage>
</organism>
<dbReference type="InterPro" id="IPR012337">
    <property type="entry name" value="RNaseH-like_sf"/>
</dbReference>
<name>A0AAQ3QM37_9LILI</name>